<dbReference type="PROSITE" id="PS51257">
    <property type="entry name" value="PROKAR_LIPOPROTEIN"/>
    <property type="match status" value="1"/>
</dbReference>
<organism evidence="8 9">
    <name type="scientific">Prolixibacter bellariivorans</name>
    <dbReference type="NCBI Taxonomy" id="314319"/>
    <lineage>
        <taxon>Bacteria</taxon>
        <taxon>Pseudomonadati</taxon>
        <taxon>Bacteroidota</taxon>
        <taxon>Bacteroidia</taxon>
        <taxon>Marinilabiliales</taxon>
        <taxon>Prolixibacteraceae</taxon>
        <taxon>Prolixibacter</taxon>
    </lineage>
</organism>
<dbReference type="GO" id="GO:0030313">
    <property type="term" value="C:cell envelope"/>
    <property type="evidence" value="ECO:0007669"/>
    <property type="project" value="UniProtKB-SubCell"/>
</dbReference>
<keyword evidence="2" id="KW-0201">Cytochrome c-type biogenesis</keyword>
<name>A0A5M4AWV3_9BACT</name>
<keyword evidence="6" id="KW-0732">Signal</keyword>
<keyword evidence="4" id="KW-0676">Redox-active center</keyword>
<evidence type="ECO:0000313" key="9">
    <source>
        <dbReference type="Proteomes" id="UP000391834"/>
    </source>
</evidence>
<feature type="chain" id="PRO_5024423942" evidence="6">
    <location>
        <begin position="16"/>
        <end position="366"/>
    </location>
</feature>
<evidence type="ECO:0000256" key="1">
    <source>
        <dbReference type="ARBA" id="ARBA00004196"/>
    </source>
</evidence>
<dbReference type="PROSITE" id="PS00194">
    <property type="entry name" value="THIOREDOXIN_1"/>
    <property type="match status" value="1"/>
</dbReference>
<dbReference type="AlphaFoldDB" id="A0A5M4AWV3"/>
<dbReference type="EMBL" id="BLAX01000001">
    <property type="protein sequence ID" value="GET32244.1"/>
    <property type="molecule type" value="Genomic_DNA"/>
</dbReference>
<evidence type="ECO:0000256" key="3">
    <source>
        <dbReference type="ARBA" id="ARBA00023157"/>
    </source>
</evidence>
<accession>A0A5M4AWV3</accession>
<dbReference type="InterPro" id="IPR013766">
    <property type="entry name" value="Thioredoxin_domain"/>
</dbReference>
<dbReference type="GO" id="GO:0016491">
    <property type="term" value="F:oxidoreductase activity"/>
    <property type="evidence" value="ECO:0007669"/>
    <property type="project" value="InterPro"/>
</dbReference>
<dbReference type="SUPFAM" id="SSF52833">
    <property type="entry name" value="Thioredoxin-like"/>
    <property type="match status" value="1"/>
</dbReference>
<dbReference type="PANTHER" id="PTHR42852:SF6">
    <property type="entry name" value="THIOL:DISULFIDE INTERCHANGE PROTEIN DSBE"/>
    <property type="match status" value="1"/>
</dbReference>
<dbReference type="InterPro" id="IPR050553">
    <property type="entry name" value="Thioredoxin_ResA/DsbE_sf"/>
</dbReference>
<feature type="signal peptide" evidence="6">
    <location>
        <begin position="1"/>
        <end position="15"/>
    </location>
</feature>
<sequence>MKKLLFLLLTLAGFAACSSSPDGFVIKGNIQGQDSGEVALLKYDGTKWDVEDTTKLDDGNFVLKGKTDLPELRVIRLGQKKLVSQFFAENGKINVKAYADSLDKTVVTGSDANKIFSQFTDEMKRLSKEANDIQQRYAKARMSGDEDGMKKAQIDIEAMVDNQKVYAKNFIREHNNSTVAPFVALWQFGQQASSQDLDTLIAYFDPSIKESIYVKELQKLADQRRVTGIGAVAPDFTMNDPDGKPFTLSSLRGKYVLLDFWASWCGPCRQENPNVVRVYNKYKDKGFTVLGVSLDRDHDAWVKAIKDDHLTWHQVSDLQYWNNRVAKEYGVTSIPHSLLLDKDGKIIAKNLRGQALDNKLKEVLGE</sequence>
<dbReference type="PROSITE" id="PS51352">
    <property type="entry name" value="THIOREDOXIN_2"/>
    <property type="match status" value="1"/>
</dbReference>
<feature type="coiled-coil region" evidence="5">
    <location>
        <begin position="116"/>
        <end position="143"/>
    </location>
</feature>
<comment type="subcellular location">
    <subcellularLocation>
        <location evidence="1">Cell envelope</location>
    </subcellularLocation>
</comment>
<dbReference type="Pfam" id="PF14289">
    <property type="entry name" value="DUF4369"/>
    <property type="match status" value="1"/>
</dbReference>
<dbReference type="InterPro" id="IPR000866">
    <property type="entry name" value="AhpC/TSA"/>
</dbReference>
<comment type="caution">
    <text evidence="8">The sequence shown here is derived from an EMBL/GenBank/DDBJ whole genome shotgun (WGS) entry which is preliminary data.</text>
</comment>
<evidence type="ECO:0000256" key="4">
    <source>
        <dbReference type="ARBA" id="ARBA00023284"/>
    </source>
</evidence>
<evidence type="ECO:0000256" key="6">
    <source>
        <dbReference type="SAM" id="SignalP"/>
    </source>
</evidence>
<dbReference type="InterPro" id="IPR017937">
    <property type="entry name" value="Thioredoxin_CS"/>
</dbReference>
<keyword evidence="5" id="KW-0175">Coiled coil</keyword>
<proteinExistence type="predicted"/>
<keyword evidence="3" id="KW-1015">Disulfide bond</keyword>
<dbReference type="PANTHER" id="PTHR42852">
    <property type="entry name" value="THIOL:DISULFIDE INTERCHANGE PROTEIN DSBE"/>
    <property type="match status" value="1"/>
</dbReference>
<evidence type="ECO:0000313" key="8">
    <source>
        <dbReference type="EMBL" id="GET32244.1"/>
    </source>
</evidence>
<evidence type="ECO:0000256" key="2">
    <source>
        <dbReference type="ARBA" id="ARBA00022748"/>
    </source>
</evidence>
<protein>
    <submittedName>
        <fullName evidence="8">Thiol:disulfide interchange protein</fullName>
    </submittedName>
</protein>
<evidence type="ECO:0000256" key="5">
    <source>
        <dbReference type="SAM" id="Coils"/>
    </source>
</evidence>
<keyword evidence="9" id="KW-1185">Reference proteome</keyword>
<evidence type="ECO:0000259" key="7">
    <source>
        <dbReference type="PROSITE" id="PS51352"/>
    </source>
</evidence>
<dbReference type="InterPro" id="IPR025380">
    <property type="entry name" value="DUF4369"/>
</dbReference>
<reference evidence="8 9" key="1">
    <citation type="submission" date="2019-10" db="EMBL/GenBank/DDBJ databases">
        <title>Prolixibacter strains distinguished by the presence of nitrate reductase genes were adept at nitrate-dependent anaerobic corrosion of metallic iron and carbon steel.</title>
        <authorList>
            <person name="Iino T."/>
            <person name="Shono N."/>
            <person name="Ito K."/>
            <person name="Nakamura R."/>
            <person name="Sueoka K."/>
            <person name="Harayama S."/>
            <person name="Ohkuma M."/>
        </authorList>
    </citation>
    <scope>NUCLEOTIDE SEQUENCE [LARGE SCALE GENOMIC DNA]</scope>
    <source>
        <strain evidence="8 9">JCM 13498</strain>
    </source>
</reference>
<dbReference type="InterPro" id="IPR036249">
    <property type="entry name" value="Thioredoxin-like_sf"/>
</dbReference>
<dbReference type="Proteomes" id="UP000391834">
    <property type="component" value="Unassembled WGS sequence"/>
</dbReference>
<feature type="domain" description="Thioredoxin" evidence="7">
    <location>
        <begin position="227"/>
        <end position="366"/>
    </location>
</feature>
<dbReference type="GO" id="GO:0016209">
    <property type="term" value="F:antioxidant activity"/>
    <property type="evidence" value="ECO:0007669"/>
    <property type="project" value="InterPro"/>
</dbReference>
<gene>
    <name evidence="8" type="ORF">PbJCM13498_11070</name>
</gene>
<dbReference type="GO" id="GO:0017004">
    <property type="term" value="P:cytochrome complex assembly"/>
    <property type="evidence" value="ECO:0007669"/>
    <property type="project" value="UniProtKB-KW"/>
</dbReference>
<dbReference type="Pfam" id="PF00578">
    <property type="entry name" value="AhpC-TSA"/>
    <property type="match status" value="1"/>
</dbReference>
<dbReference type="CDD" id="cd02966">
    <property type="entry name" value="TlpA_like_family"/>
    <property type="match status" value="1"/>
</dbReference>
<dbReference type="Gene3D" id="3.40.30.10">
    <property type="entry name" value="Glutaredoxin"/>
    <property type="match status" value="1"/>
</dbReference>
<dbReference type="RefSeq" id="WP_027585410.1">
    <property type="nucleotide sequence ID" value="NZ_BLAX01000001.1"/>
</dbReference>